<evidence type="ECO:0000313" key="13">
    <source>
        <dbReference type="EMBL" id="ALS33818.1"/>
    </source>
</evidence>
<dbReference type="UniPathway" id="UPA00028">
    <property type="reaction ID" value="UER00004"/>
</dbReference>
<feature type="domain" description="Ketopantoate reductase C-terminal" evidence="12">
    <location>
        <begin position="174"/>
        <end position="296"/>
    </location>
</feature>
<evidence type="ECO:0000256" key="8">
    <source>
        <dbReference type="ARBA" id="ARBA00032024"/>
    </source>
</evidence>
<dbReference type="Pfam" id="PF08546">
    <property type="entry name" value="ApbA_C"/>
    <property type="match status" value="1"/>
</dbReference>
<dbReference type="AlphaFoldDB" id="A0A0U2WKD2"/>
<dbReference type="GO" id="GO:0050661">
    <property type="term" value="F:NADP binding"/>
    <property type="evidence" value="ECO:0007669"/>
    <property type="project" value="TreeGrafter"/>
</dbReference>
<dbReference type="RefSeq" id="WP_058373947.1">
    <property type="nucleotide sequence ID" value="NZ_CP011034.1"/>
</dbReference>
<dbReference type="InterPro" id="IPR036291">
    <property type="entry name" value="NAD(P)-bd_dom_sf"/>
</dbReference>
<dbReference type="Proteomes" id="UP000065261">
    <property type="component" value="Chromosome I"/>
</dbReference>
<comment type="pathway">
    <text evidence="1 10">Cofactor biosynthesis; (R)-pantothenate biosynthesis; (R)-pantoate from 3-methyl-2-oxobutanoate: step 2/2.</text>
</comment>
<dbReference type="GO" id="GO:0005737">
    <property type="term" value="C:cytoplasm"/>
    <property type="evidence" value="ECO:0007669"/>
    <property type="project" value="TreeGrafter"/>
</dbReference>
<dbReference type="SUPFAM" id="SSF48179">
    <property type="entry name" value="6-phosphogluconate dehydrogenase C-terminal domain-like"/>
    <property type="match status" value="1"/>
</dbReference>
<evidence type="ECO:0000256" key="4">
    <source>
        <dbReference type="ARBA" id="ARBA00019465"/>
    </source>
</evidence>
<evidence type="ECO:0000256" key="7">
    <source>
        <dbReference type="ARBA" id="ARBA00023002"/>
    </source>
</evidence>
<dbReference type="KEGG" id="ptn:PTRA_a2763"/>
<evidence type="ECO:0000256" key="10">
    <source>
        <dbReference type="RuleBase" id="RU362068"/>
    </source>
</evidence>
<name>A0A0U2WKD2_9GAMM</name>
<dbReference type="InterPro" id="IPR008927">
    <property type="entry name" value="6-PGluconate_DH-like_C_sf"/>
</dbReference>
<dbReference type="PATRIC" id="fig|1315283.4.peg.2407"/>
<evidence type="ECO:0000256" key="2">
    <source>
        <dbReference type="ARBA" id="ARBA00007870"/>
    </source>
</evidence>
<evidence type="ECO:0000256" key="3">
    <source>
        <dbReference type="ARBA" id="ARBA00013014"/>
    </source>
</evidence>
<dbReference type="Gene3D" id="1.10.1040.10">
    <property type="entry name" value="N-(1-d-carboxylethyl)-l-norvaline Dehydrogenase, domain 2"/>
    <property type="match status" value="1"/>
</dbReference>
<accession>A0A0U2WKD2</accession>
<dbReference type="Gene3D" id="3.40.50.720">
    <property type="entry name" value="NAD(P)-binding Rossmann-like Domain"/>
    <property type="match status" value="1"/>
</dbReference>
<dbReference type="EC" id="1.1.1.169" evidence="3 10"/>
<keyword evidence="7 10" id="KW-0560">Oxidoreductase</keyword>
<comment type="similarity">
    <text evidence="2 10">Belongs to the ketopantoate reductase family.</text>
</comment>
<protein>
    <recommendedName>
        <fullName evidence="4 10">2-dehydropantoate 2-reductase</fullName>
        <ecNumber evidence="3 10">1.1.1.169</ecNumber>
    </recommendedName>
    <alternativeName>
        <fullName evidence="8 10">Ketopantoate reductase</fullName>
    </alternativeName>
</protein>
<organism evidence="13">
    <name type="scientific">Pseudoalteromonas translucida KMM 520</name>
    <dbReference type="NCBI Taxonomy" id="1315283"/>
    <lineage>
        <taxon>Bacteria</taxon>
        <taxon>Pseudomonadati</taxon>
        <taxon>Pseudomonadota</taxon>
        <taxon>Gammaproteobacteria</taxon>
        <taxon>Alteromonadales</taxon>
        <taxon>Pseudoalteromonadaceae</taxon>
        <taxon>Pseudoalteromonas</taxon>
    </lineage>
</organism>
<evidence type="ECO:0000256" key="6">
    <source>
        <dbReference type="ARBA" id="ARBA00022857"/>
    </source>
</evidence>
<comment type="catalytic activity">
    <reaction evidence="9 10">
        <text>(R)-pantoate + NADP(+) = 2-dehydropantoate + NADPH + H(+)</text>
        <dbReference type="Rhea" id="RHEA:16233"/>
        <dbReference type="ChEBI" id="CHEBI:11561"/>
        <dbReference type="ChEBI" id="CHEBI:15378"/>
        <dbReference type="ChEBI" id="CHEBI:15980"/>
        <dbReference type="ChEBI" id="CHEBI:57783"/>
        <dbReference type="ChEBI" id="CHEBI:58349"/>
        <dbReference type="EC" id="1.1.1.169"/>
    </reaction>
</comment>
<evidence type="ECO:0000313" key="14">
    <source>
        <dbReference type="Proteomes" id="UP000065261"/>
    </source>
</evidence>
<keyword evidence="5 10" id="KW-0566">Pantothenate biosynthesis</keyword>
<dbReference type="Pfam" id="PF02558">
    <property type="entry name" value="ApbA"/>
    <property type="match status" value="1"/>
</dbReference>
<keyword evidence="6 10" id="KW-0521">NADP</keyword>
<dbReference type="InterPro" id="IPR050838">
    <property type="entry name" value="Ketopantoate_reductase"/>
</dbReference>
<gene>
    <name evidence="13" type="primary">panE</name>
    <name evidence="13" type="ORF">PTRA_a2763</name>
</gene>
<dbReference type="EMBL" id="CP011034">
    <property type="protein sequence ID" value="ALS33818.1"/>
    <property type="molecule type" value="Genomic_DNA"/>
</dbReference>
<proteinExistence type="inferred from homology"/>
<dbReference type="NCBIfam" id="TIGR00745">
    <property type="entry name" value="apbA_panE"/>
    <property type="match status" value="1"/>
</dbReference>
<dbReference type="SUPFAM" id="SSF51735">
    <property type="entry name" value="NAD(P)-binding Rossmann-fold domains"/>
    <property type="match status" value="1"/>
</dbReference>
<dbReference type="InterPro" id="IPR013332">
    <property type="entry name" value="KPR_N"/>
</dbReference>
<comment type="function">
    <text evidence="10">Catalyzes the NADPH-dependent reduction of ketopantoate into pantoic acid.</text>
</comment>
<dbReference type="InterPro" id="IPR013328">
    <property type="entry name" value="6PGD_dom2"/>
</dbReference>
<evidence type="ECO:0000259" key="12">
    <source>
        <dbReference type="Pfam" id="PF08546"/>
    </source>
</evidence>
<reference evidence="13 14" key="1">
    <citation type="submission" date="2015-03" db="EMBL/GenBank/DDBJ databases">
        <authorList>
            <person name="Murphy D."/>
        </authorList>
    </citation>
    <scope>NUCLEOTIDE SEQUENCE [LARGE SCALE GENOMIC DNA]</scope>
    <source>
        <strain evidence="13 14">KMM 520</strain>
    </source>
</reference>
<dbReference type="InterPro" id="IPR013752">
    <property type="entry name" value="KPA_reductase"/>
</dbReference>
<feature type="domain" description="Ketopantoate reductase N-terminal" evidence="11">
    <location>
        <begin position="4"/>
        <end position="146"/>
    </location>
</feature>
<dbReference type="PANTHER" id="PTHR43765:SF2">
    <property type="entry name" value="2-DEHYDROPANTOATE 2-REDUCTASE"/>
    <property type="match status" value="1"/>
</dbReference>
<evidence type="ECO:0000256" key="1">
    <source>
        <dbReference type="ARBA" id="ARBA00004994"/>
    </source>
</evidence>
<dbReference type="GO" id="GO:0008677">
    <property type="term" value="F:2-dehydropantoate 2-reductase activity"/>
    <property type="evidence" value="ECO:0007669"/>
    <property type="project" value="UniProtKB-EC"/>
</dbReference>
<evidence type="ECO:0000259" key="11">
    <source>
        <dbReference type="Pfam" id="PF02558"/>
    </source>
</evidence>
<dbReference type="PANTHER" id="PTHR43765">
    <property type="entry name" value="2-DEHYDROPANTOATE 2-REDUCTASE-RELATED"/>
    <property type="match status" value="1"/>
</dbReference>
<evidence type="ECO:0000256" key="5">
    <source>
        <dbReference type="ARBA" id="ARBA00022655"/>
    </source>
</evidence>
<dbReference type="GO" id="GO:0015940">
    <property type="term" value="P:pantothenate biosynthetic process"/>
    <property type="evidence" value="ECO:0007669"/>
    <property type="project" value="UniProtKB-UniPathway"/>
</dbReference>
<dbReference type="InterPro" id="IPR003710">
    <property type="entry name" value="ApbA"/>
</dbReference>
<sequence>MAKILIIGDGAIGLLFAHFLSAQHSVSVLTRKSTNNTRFYSSDNSASQKINASFISLNELNSLPKFDVFLFTVKAFQVQSAFAQVKQYLPQHCSVVLSHNGMGNVEQLKCELNEHQALYFLTTSMAGFKSNQYIVQHTGNGQSAIGGCNSLGLENSKIMADQLTAIPLLNVSQNIEQLRFNKLLVNIAINPLSALHNIKNGQLREPQYCSIIINLLTEACNIAKAKNLDVTLINALSSAYDVMTRTAENFSSMQQDVAHNRATEIMAICGYISEQGKLYNIKTPFNDELLAKIEAKKSAV</sequence>
<dbReference type="OrthoDB" id="6530772at2"/>
<evidence type="ECO:0000256" key="9">
    <source>
        <dbReference type="ARBA" id="ARBA00048793"/>
    </source>
</evidence>